<gene>
    <name evidence="1" type="ORF">ABID41_000262</name>
</gene>
<dbReference type="EMBL" id="JBEPLU010000001">
    <property type="protein sequence ID" value="MET3525167.1"/>
    <property type="molecule type" value="Genomic_DNA"/>
</dbReference>
<dbReference type="EC" id="5.4.2.12" evidence="1"/>
<dbReference type="RefSeq" id="WP_331927933.1">
    <property type="nucleotide sequence ID" value="NZ_JBEPLU010000001.1"/>
</dbReference>
<dbReference type="SUPFAM" id="SSF53254">
    <property type="entry name" value="Phosphoglycerate mutase-like"/>
    <property type="match status" value="1"/>
</dbReference>
<organism evidence="1 2">
    <name type="scientific">Phenylobacterium koreense</name>
    <dbReference type="NCBI Taxonomy" id="266125"/>
    <lineage>
        <taxon>Bacteria</taxon>
        <taxon>Pseudomonadati</taxon>
        <taxon>Pseudomonadota</taxon>
        <taxon>Alphaproteobacteria</taxon>
        <taxon>Caulobacterales</taxon>
        <taxon>Caulobacteraceae</taxon>
        <taxon>Phenylobacterium</taxon>
    </lineage>
</organism>
<sequence>MGDQARGQAQGRLILVKHGRPQIAPDQPRSHWALSPEGRIDARSLARKLGPLAPDRLACSPEPKARDTALAMGLELGLTPIEDAGFREQEADHNPFVAQEVFEAQVARMFARPGELVMGEETGDAAQARFGAALGRLEAATTPIIVAHGRVITLWLSRRLGFEPMPFWKRLGLGTAAVIDIAGGEVDFVDP</sequence>
<dbReference type="Proteomes" id="UP001549110">
    <property type="component" value="Unassembled WGS sequence"/>
</dbReference>
<proteinExistence type="predicted"/>
<comment type="caution">
    <text evidence="1">The sequence shown here is derived from an EMBL/GenBank/DDBJ whole genome shotgun (WGS) entry which is preliminary data.</text>
</comment>
<reference evidence="1 2" key="1">
    <citation type="submission" date="2024-06" db="EMBL/GenBank/DDBJ databases">
        <title>Genomic Encyclopedia of Type Strains, Phase IV (KMG-IV): sequencing the most valuable type-strain genomes for metagenomic binning, comparative biology and taxonomic classification.</title>
        <authorList>
            <person name="Goeker M."/>
        </authorList>
    </citation>
    <scope>NUCLEOTIDE SEQUENCE [LARGE SCALE GENOMIC DNA]</scope>
    <source>
        <strain evidence="1 2">DSM 17809</strain>
    </source>
</reference>
<dbReference type="CDD" id="cd07067">
    <property type="entry name" value="HP_PGM_like"/>
    <property type="match status" value="1"/>
</dbReference>
<evidence type="ECO:0000313" key="2">
    <source>
        <dbReference type="Proteomes" id="UP001549110"/>
    </source>
</evidence>
<protein>
    <submittedName>
        <fullName evidence="1">Phosphoglycerate mutase</fullName>
        <ecNumber evidence="1">5.4.2.12</ecNumber>
    </submittedName>
</protein>
<name>A0ABV2EED9_9CAUL</name>
<accession>A0ABV2EED9</accession>
<dbReference type="InterPro" id="IPR013078">
    <property type="entry name" value="His_Pase_superF_clade-1"/>
</dbReference>
<keyword evidence="2" id="KW-1185">Reference proteome</keyword>
<dbReference type="Gene3D" id="3.40.50.1240">
    <property type="entry name" value="Phosphoglycerate mutase-like"/>
    <property type="match status" value="1"/>
</dbReference>
<dbReference type="Pfam" id="PF00300">
    <property type="entry name" value="His_Phos_1"/>
    <property type="match status" value="1"/>
</dbReference>
<dbReference type="InterPro" id="IPR029033">
    <property type="entry name" value="His_PPase_superfam"/>
</dbReference>
<dbReference type="SMART" id="SM00855">
    <property type="entry name" value="PGAM"/>
    <property type="match status" value="1"/>
</dbReference>
<evidence type="ECO:0000313" key="1">
    <source>
        <dbReference type="EMBL" id="MET3525167.1"/>
    </source>
</evidence>
<keyword evidence="1" id="KW-0413">Isomerase</keyword>
<dbReference type="GO" id="GO:0004619">
    <property type="term" value="F:phosphoglycerate mutase activity"/>
    <property type="evidence" value="ECO:0007669"/>
    <property type="project" value="UniProtKB-EC"/>
</dbReference>